<evidence type="ECO:0000313" key="3">
    <source>
        <dbReference type="EMBL" id="GAH54832.1"/>
    </source>
</evidence>
<dbReference type="InterPro" id="IPR051203">
    <property type="entry name" value="Polysaccharide_Synthase-Rel"/>
</dbReference>
<dbReference type="InterPro" id="IPR036291">
    <property type="entry name" value="NAD(P)-bd_dom_sf"/>
</dbReference>
<sequence length="80" mass="8628">MESNGSVIPMFKQQIAEGGPVTVTDREVKRYFMTLPEASQLVIQAGALGKGGEVFVLDMGEPVKVLGMAEELIRLSGFEV</sequence>
<accession>X1GC78</accession>
<dbReference type="Pfam" id="PF02719">
    <property type="entry name" value="Polysacc_synt_2"/>
    <property type="match status" value="1"/>
</dbReference>
<evidence type="ECO:0000256" key="1">
    <source>
        <dbReference type="ARBA" id="ARBA00007430"/>
    </source>
</evidence>
<comment type="caution">
    <text evidence="3">The sequence shown here is derived from an EMBL/GenBank/DDBJ whole genome shotgun (WGS) entry which is preliminary data.</text>
</comment>
<organism evidence="3">
    <name type="scientific">marine sediment metagenome</name>
    <dbReference type="NCBI Taxonomy" id="412755"/>
    <lineage>
        <taxon>unclassified sequences</taxon>
        <taxon>metagenomes</taxon>
        <taxon>ecological metagenomes</taxon>
    </lineage>
</organism>
<comment type="similarity">
    <text evidence="1">Belongs to the polysaccharide synthase family.</text>
</comment>
<proteinExistence type="inferred from homology"/>
<dbReference type="PANTHER" id="PTHR43318">
    <property type="entry name" value="UDP-N-ACETYLGLUCOSAMINE 4,6-DEHYDRATASE"/>
    <property type="match status" value="1"/>
</dbReference>
<evidence type="ECO:0000259" key="2">
    <source>
        <dbReference type="Pfam" id="PF02719"/>
    </source>
</evidence>
<dbReference type="Gene3D" id="3.40.50.720">
    <property type="entry name" value="NAD(P)-binding Rossmann-like Domain"/>
    <property type="match status" value="1"/>
</dbReference>
<feature type="domain" description="Polysaccharide biosynthesis protein CapD-like" evidence="2">
    <location>
        <begin position="1"/>
        <end position="79"/>
    </location>
</feature>
<dbReference type="SUPFAM" id="SSF51735">
    <property type="entry name" value="NAD(P)-binding Rossmann-fold domains"/>
    <property type="match status" value="1"/>
</dbReference>
<feature type="non-terminal residue" evidence="3">
    <location>
        <position position="80"/>
    </location>
</feature>
<dbReference type="InterPro" id="IPR003869">
    <property type="entry name" value="Polysac_CapD-like"/>
</dbReference>
<dbReference type="PANTHER" id="PTHR43318:SF1">
    <property type="entry name" value="POLYSACCHARIDE BIOSYNTHESIS PROTEIN EPSC-RELATED"/>
    <property type="match status" value="1"/>
</dbReference>
<dbReference type="AlphaFoldDB" id="X1GC78"/>
<protein>
    <recommendedName>
        <fullName evidence="2">Polysaccharide biosynthesis protein CapD-like domain-containing protein</fullName>
    </recommendedName>
</protein>
<gene>
    <name evidence="3" type="ORF">S03H2_26817</name>
</gene>
<name>X1GC78_9ZZZZ</name>
<dbReference type="EMBL" id="BARU01015736">
    <property type="protein sequence ID" value="GAH54832.1"/>
    <property type="molecule type" value="Genomic_DNA"/>
</dbReference>
<reference evidence="3" key="1">
    <citation type="journal article" date="2014" name="Front. Microbiol.">
        <title>High frequency of phylogenetically diverse reductive dehalogenase-homologous genes in deep subseafloor sedimentary metagenomes.</title>
        <authorList>
            <person name="Kawai M."/>
            <person name="Futagami T."/>
            <person name="Toyoda A."/>
            <person name="Takaki Y."/>
            <person name="Nishi S."/>
            <person name="Hori S."/>
            <person name="Arai W."/>
            <person name="Tsubouchi T."/>
            <person name="Morono Y."/>
            <person name="Uchiyama I."/>
            <person name="Ito T."/>
            <person name="Fujiyama A."/>
            <person name="Inagaki F."/>
            <person name="Takami H."/>
        </authorList>
    </citation>
    <scope>NUCLEOTIDE SEQUENCE</scope>
    <source>
        <strain evidence="3">Expedition CK06-06</strain>
    </source>
</reference>